<evidence type="ECO:0000313" key="4">
    <source>
        <dbReference type="Proteomes" id="UP001352263"/>
    </source>
</evidence>
<dbReference type="EMBL" id="JAWIIV010000036">
    <property type="protein sequence ID" value="MEC4722787.1"/>
    <property type="molecule type" value="Genomic_DNA"/>
</dbReference>
<dbReference type="InterPro" id="IPR025959">
    <property type="entry name" value="Winged_HTH_dom"/>
</dbReference>
<name>A0ABU6JHV7_9BURK</name>
<reference evidence="3 4" key="1">
    <citation type="submission" date="2023-10" db="EMBL/GenBank/DDBJ databases">
        <title>Noviherbaspirillum sp. CPCC 100848 genome assembly.</title>
        <authorList>
            <person name="Li X.Y."/>
            <person name="Fang X.M."/>
        </authorList>
    </citation>
    <scope>NUCLEOTIDE SEQUENCE [LARGE SCALE GENOMIC DNA]</scope>
    <source>
        <strain evidence="3 4">CPCC 100848</strain>
    </source>
</reference>
<gene>
    <name evidence="3" type="ORF">RY831_26865</name>
</gene>
<dbReference type="Pfam" id="PF13592">
    <property type="entry name" value="HTH_33"/>
    <property type="match status" value="1"/>
</dbReference>
<proteinExistence type="predicted"/>
<organism evidence="3 4">
    <name type="scientific">Noviherbaspirillum album</name>
    <dbReference type="NCBI Taxonomy" id="3080276"/>
    <lineage>
        <taxon>Bacteria</taxon>
        <taxon>Pseudomonadati</taxon>
        <taxon>Pseudomonadota</taxon>
        <taxon>Betaproteobacteria</taxon>
        <taxon>Burkholderiales</taxon>
        <taxon>Oxalobacteraceae</taxon>
        <taxon>Noviherbaspirillum</taxon>
    </lineage>
</organism>
<keyword evidence="4" id="KW-1185">Reference proteome</keyword>
<dbReference type="Proteomes" id="UP001352263">
    <property type="component" value="Unassembled WGS sequence"/>
</dbReference>
<feature type="region of interest" description="Disordered" evidence="1">
    <location>
        <begin position="151"/>
        <end position="179"/>
    </location>
</feature>
<sequence>MNGIHLTAKEQHLLEQTLHTTHDARLYRRTLALLECSRGRQVKDVAKALGVTRQSIHNWAVRFQRQHTALALTDGPRPGRPRHADDRVETLLQALLAITPDRCGYQAKFWTAPLLCDQVRKNLQVECCDVTLRLCLRRMGYRWKRPRYVLAPDPQREKKKPDSADSTALAGAQRHPRRG</sequence>
<dbReference type="RefSeq" id="WP_326509445.1">
    <property type="nucleotide sequence ID" value="NZ_JAWIIV010000036.1"/>
</dbReference>
<protein>
    <submittedName>
        <fullName evidence="3">Helix-turn-helix domain-containing protein</fullName>
    </submittedName>
</protein>
<dbReference type="SUPFAM" id="SSF46689">
    <property type="entry name" value="Homeodomain-like"/>
    <property type="match status" value="1"/>
</dbReference>
<dbReference type="Pfam" id="PF13551">
    <property type="entry name" value="HTH_29"/>
    <property type="match status" value="1"/>
</dbReference>
<evidence type="ECO:0000259" key="2">
    <source>
        <dbReference type="Pfam" id="PF13592"/>
    </source>
</evidence>
<comment type="caution">
    <text evidence="3">The sequence shown here is derived from an EMBL/GenBank/DDBJ whole genome shotgun (WGS) entry which is preliminary data.</text>
</comment>
<feature type="domain" description="Winged helix-turn helix" evidence="2">
    <location>
        <begin position="108"/>
        <end position="150"/>
    </location>
</feature>
<feature type="compositionally biased region" description="Basic and acidic residues" evidence="1">
    <location>
        <begin position="154"/>
        <end position="163"/>
    </location>
</feature>
<dbReference type="Gene3D" id="1.10.10.60">
    <property type="entry name" value="Homeodomain-like"/>
    <property type="match status" value="1"/>
</dbReference>
<evidence type="ECO:0000313" key="3">
    <source>
        <dbReference type="EMBL" id="MEC4722787.1"/>
    </source>
</evidence>
<dbReference type="InterPro" id="IPR009057">
    <property type="entry name" value="Homeodomain-like_sf"/>
</dbReference>
<evidence type="ECO:0000256" key="1">
    <source>
        <dbReference type="SAM" id="MobiDB-lite"/>
    </source>
</evidence>
<accession>A0ABU6JHV7</accession>